<feature type="compositionally biased region" description="Basic and acidic residues" evidence="1">
    <location>
        <begin position="797"/>
        <end position="809"/>
    </location>
</feature>
<protein>
    <submittedName>
        <fullName evidence="3">Uncharacterized protein</fullName>
    </submittedName>
</protein>
<dbReference type="EMBL" id="OC915371">
    <property type="protein sequence ID" value="CAD7640137.1"/>
    <property type="molecule type" value="Genomic_DNA"/>
</dbReference>
<gene>
    <name evidence="3" type="ORF">ONB1V03_LOCUS2405</name>
</gene>
<dbReference type="OrthoDB" id="6497380at2759"/>
<keyword evidence="2" id="KW-0812">Transmembrane</keyword>
<feature type="compositionally biased region" description="Low complexity" evidence="1">
    <location>
        <begin position="607"/>
        <end position="625"/>
    </location>
</feature>
<feature type="compositionally biased region" description="Polar residues" evidence="1">
    <location>
        <begin position="652"/>
        <end position="673"/>
    </location>
</feature>
<evidence type="ECO:0000256" key="1">
    <source>
        <dbReference type="SAM" id="MobiDB-lite"/>
    </source>
</evidence>
<organism evidence="3">
    <name type="scientific">Oppiella nova</name>
    <dbReference type="NCBI Taxonomy" id="334625"/>
    <lineage>
        <taxon>Eukaryota</taxon>
        <taxon>Metazoa</taxon>
        <taxon>Ecdysozoa</taxon>
        <taxon>Arthropoda</taxon>
        <taxon>Chelicerata</taxon>
        <taxon>Arachnida</taxon>
        <taxon>Acari</taxon>
        <taxon>Acariformes</taxon>
        <taxon>Sarcoptiformes</taxon>
        <taxon>Oribatida</taxon>
        <taxon>Brachypylina</taxon>
        <taxon>Oppioidea</taxon>
        <taxon>Oppiidae</taxon>
        <taxon>Oppiella</taxon>
    </lineage>
</organism>
<proteinExistence type="predicted"/>
<keyword evidence="2" id="KW-1133">Transmembrane helix</keyword>
<name>A0A7R9LEU7_9ACAR</name>
<reference evidence="3" key="1">
    <citation type="submission" date="2020-11" db="EMBL/GenBank/DDBJ databases">
        <authorList>
            <person name="Tran Van P."/>
        </authorList>
    </citation>
    <scope>NUCLEOTIDE SEQUENCE</scope>
</reference>
<dbReference type="EMBL" id="CAJPVJ010000546">
    <property type="protein sequence ID" value="CAG2162816.1"/>
    <property type="molecule type" value="Genomic_DNA"/>
</dbReference>
<evidence type="ECO:0000256" key="2">
    <source>
        <dbReference type="SAM" id="Phobius"/>
    </source>
</evidence>
<dbReference type="Proteomes" id="UP000728032">
    <property type="component" value="Unassembled WGS sequence"/>
</dbReference>
<keyword evidence="2" id="KW-0472">Membrane</keyword>
<accession>A0A7R9LEU7</accession>
<keyword evidence="4" id="KW-1185">Reference proteome</keyword>
<evidence type="ECO:0000313" key="3">
    <source>
        <dbReference type="EMBL" id="CAD7640137.1"/>
    </source>
</evidence>
<feature type="compositionally biased region" description="Basic and acidic residues" evidence="1">
    <location>
        <begin position="699"/>
        <end position="721"/>
    </location>
</feature>
<feature type="region of interest" description="Disordered" evidence="1">
    <location>
        <begin position="776"/>
        <end position="809"/>
    </location>
</feature>
<dbReference type="AlphaFoldDB" id="A0A7R9LEU7"/>
<sequence length="809" mass="91881">MFSNKLCFKLIHKVLTISIVFVYIIPNSCDTYADNNITDETSGQYFGAQELISRSEPKLLGIFADGVTDRTNNSVIRFNDNYGVGLKDQFTINKREQIGDDDQTSAQLPEYGTNISQKSHSLNLCNKLGEQSEPEPNCLLSPIQTPSVNNQIVPLYPVYFHMHDADVQKSNPLKMPRESYIAMMVKVCSKPYGQLLIYDEESKKHLLSFNNDGHTDMCNYYGDQSINNYETFVSDSNNTFSLDIYYFVINFRDISERELYWKDDEDHYQEVAYVPNTVITYKLMPPPPTGGKDIRVGIRIYIEYLDIDVDSGDFVLIGPGSEPTHRELSKAQIITELIGEDDDDQEVFIYADSAYIRLVTHNSLKTGTAEQLTQQKGTALKFRWYEPNITVTDRPDEQVPQRVRDSAVQVCVIDQSCATFNTTYKTAFIDELVHIANVFLFKDSDDKDVKNLVSSESVYLFNTEDNVRIRNGKSDISCQMEMAITSPIDVHWPMVAYNVLKSIFFKSGSREMHIMRGKDVFKTYKVTDCAHESISFWRMILPIIVILVVSIALMLVAWRYQAHNWSQAQSANNTKYASAPVVEQNEDILYAKGGGPKDNPIFVDLETNTSPTSNRNTPNNINKNIDVVDSGQPLHASQLPQTSHPIQPHKPVSNQTSDSSYASSRNRLTSVNESPEFVKKLWVPPTDGRPENEYVLDNKGFDSRDDISGARSHDAVRDMDFRSNTFSAPKTPDEVTPPEPITGLNGTQHESLRSYPKSALRQRTIEMENTVPLTTGTQFMSVNDPFRRSSKVQFELPNRRPNEPPFHRN</sequence>
<feature type="transmembrane region" description="Helical" evidence="2">
    <location>
        <begin position="536"/>
        <end position="558"/>
    </location>
</feature>
<evidence type="ECO:0000313" key="4">
    <source>
        <dbReference type="Proteomes" id="UP000728032"/>
    </source>
</evidence>
<feature type="region of interest" description="Disordered" evidence="1">
    <location>
        <begin position="600"/>
        <end position="754"/>
    </location>
</feature>